<dbReference type="PIRSF" id="PIRSF005250">
    <property type="entry name" value="UCP005250"/>
    <property type="match status" value="1"/>
</dbReference>
<evidence type="ECO:0000256" key="1">
    <source>
        <dbReference type="SAM" id="MobiDB-lite"/>
    </source>
</evidence>
<dbReference type="Pfam" id="PF24181">
    <property type="entry name" value="TPR_TTI1_C"/>
    <property type="match status" value="1"/>
</dbReference>
<reference evidence="4" key="1">
    <citation type="journal article" date="2023" name="Mol. Phylogenet. Evol.">
        <title>Genome-scale phylogeny and comparative genomics of the fungal order Sordariales.</title>
        <authorList>
            <person name="Hensen N."/>
            <person name="Bonometti L."/>
            <person name="Westerberg I."/>
            <person name="Brannstrom I.O."/>
            <person name="Guillou S."/>
            <person name="Cros-Aarteil S."/>
            <person name="Calhoun S."/>
            <person name="Haridas S."/>
            <person name="Kuo A."/>
            <person name="Mondo S."/>
            <person name="Pangilinan J."/>
            <person name="Riley R."/>
            <person name="LaButti K."/>
            <person name="Andreopoulos B."/>
            <person name="Lipzen A."/>
            <person name="Chen C."/>
            <person name="Yan M."/>
            <person name="Daum C."/>
            <person name="Ng V."/>
            <person name="Clum A."/>
            <person name="Steindorff A."/>
            <person name="Ohm R.A."/>
            <person name="Martin F."/>
            <person name="Silar P."/>
            <person name="Natvig D.O."/>
            <person name="Lalanne C."/>
            <person name="Gautier V."/>
            <person name="Ament-Velasquez S.L."/>
            <person name="Kruys A."/>
            <person name="Hutchinson M.I."/>
            <person name="Powell A.J."/>
            <person name="Barry K."/>
            <person name="Miller A.N."/>
            <person name="Grigoriev I.V."/>
            <person name="Debuchy R."/>
            <person name="Gladieux P."/>
            <person name="Hiltunen Thoren M."/>
            <person name="Johannesson H."/>
        </authorList>
    </citation>
    <scope>NUCLEOTIDE SEQUENCE</scope>
    <source>
        <strain evidence="4">PSN293</strain>
    </source>
</reference>
<feature type="domain" description="TTI1 N-terminal TPR" evidence="2">
    <location>
        <begin position="17"/>
        <end position="362"/>
    </location>
</feature>
<feature type="domain" description="TTI1 C-terminal TPR" evidence="3">
    <location>
        <begin position="797"/>
        <end position="949"/>
    </location>
</feature>
<dbReference type="InterPro" id="IPR057566">
    <property type="entry name" value="TPR_TTI1_N"/>
</dbReference>
<dbReference type="InterPro" id="IPR049362">
    <property type="entry name" value="TTI1_rpt"/>
</dbReference>
<dbReference type="FunFam" id="1.25.10.10:FF:001401">
    <property type="entry name" value="Uncharacterized protein"/>
    <property type="match status" value="1"/>
</dbReference>
<dbReference type="InterPro" id="IPR011989">
    <property type="entry name" value="ARM-like"/>
</dbReference>
<dbReference type="InterPro" id="IPR016441">
    <property type="entry name" value="Tti1"/>
</dbReference>
<dbReference type="Proteomes" id="UP001301769">
    <property type="component" value="Unassembled WGS sequence"/>
</dbReference>
<dbReference type="AlphaFoldDB" id="A0AAN6Y7T3"/>
<dbReference type="Pfam" id="PF21547">
    <property type="entry name" value="TTI1"/>
    <property type="match status" value="1"/>
</dbReference>
<feature type="region of interest" description="Disordered" evidence="1">
    <location>
        <begin position="977"/>
        <end position="1005"/>
    </location>
</feature>
<proteinExistence type="predicted"/>
<dbReference type="PANTHER" id="PTHR18460">
    <property type="entry name" value="TEL2 INTERACTING PROTEIN 1 TTI1 FAMILY MEMBER"/>
    <property type="match status" value="1"/>
</dbReference>
<keyword evidence="5" id="KW-1185">Reference proteome</keyword>
<accession>A0AAN6Y7T3</accession>
<dbReference type="SUPFAM" id="SSF48371">
    <property type="entry name" value="ARM repeat"/>
    <property type="match status" value="1"/>
</dbReference>
<protein>
    <submittedName>
        <fullName evidence="4">Armadillo-type protein</fullName>
    </submittedName>
</protein>
<feature type="compositionally biased region" description="Acidic residues" evidence="1">
    <location>
        <begin position="832"/>
        <end position="844"/>
    </location>
</feature>
<dbReference type="GO" id="GO:0005737">
    <property type="term" value="C:cytoplasm"/>
    <property type="evidence" value="ECO:0007669"/>
    <property type="project" value="TreeGrafter"/>
</dbReference>
<dbReference type="InterPro" id="IPR052587">
    <property type="entry name" value="TELO2-interacting_protein_1"/>
</dbReference>
<evidence type="ECO:0000259" key="3">
    <source>
        <dbReference type="Pfam" id="PF24181"/>
    </source>
</evidence>
<sequence length="1179" mass="128011">MASSSQPAASGPRTDFFRQLKPVCVALSRITIRSAEKPNAKEVLGLIESLTSLWTAQASGDATILDEKLAEYVFFPLSHLLRHQDQYPIRVIEATIKLISSLVQYGWKAKLSQELAHQLLIFFALTISGGTPGDSKPREIPEETIIQGYRAITALVIATGSSTLVPASSASAPEEAIIPALGTSVTVVLDGIAAGVPVLIQLEALQCLEAFYTTIRNNLVLARFLPGTVSTLSRFLSPPSSQKTQRRVLIRCLEVLKLVLVNVLSDIKVRGILHKLKEEKPAQDDQTVATKDDKPNAELGPAWLKATTAQVKIALSSVLKLRSHESEQVQAALDGLCITLLDECHASLADCQSILVETAMMVEDVEAEKSLHQTSLQDLAGIYPELENIIKSTLYNWITGLPRQIQANDDRVKKLAVRSILRATKLAAALHMDSATLDESLGDSLRDSVISLMRDAKPAKVLDDIDSEGGLSRDDAGTELIPYRPVLLDLEGQKTTREEISTLISNMGSQEQQVKLAATMLGSLRDVDGLDQVASFWLSFELLKATYNQTSDLDELFDLSSLEETKNQEAIFRELYDFAAAVVSSHSDAEEQDWRLEAIALEVTAFAASRLKQDFRPELIDVLYPVTTCLGSSVPQLRRHAIATLNRLAQSCGYLTVSDLIIDNVDYMVNSISLRLNTFDISPASTKVLTMMIRLTGPKIIPYLDDVVAAIFAALDNYHGYPVFVESLFGVLSEMVNQGTRSDASHLLLEGNTNSQPVDHRKRRLPFRGVAGILETLEQRAQKVKKLKLETEEYQKEGKISHPNKPWGPEKSTSESEAKSLLDKLESGRPLDDDEQENQEEEGQESAVEKAKPATYTLLSRIMTLTQHYLSSPTPTLRKSLLDLVGTLSPALANDENAFLPMVNTLWPVVVARLYDSEPFVVVAACKALAGMCAAAGDFLATRFKTEWWSCTGPGSGDLGQNSGLGKWLRRVKAEGVKARGRGQKGGGTLSSFSSGTGSGSGSGTSGILLPSRLGASAGREVEDIVIGGGKQKEQQLTESLMSLSVTSKPTSQSLSTTTTTTTGGLSASSLGRFSQASQIWEAAIQLVTAMVGYVKVDDDMFDEILELVADEISQQQKNEELRGALDAVNSDAVWLALYERGSLHAGTGGGDGDYLVLETPARVEGFEFEFVKLVGVGA</sequence>
<dbReference type="Gene3D" id="1.25.10.10">
    <property type="entry name" value="Leucine-rich Repeat Variant"/>
    <property type="match status" value="2"/>
</dbReference>
<evidence type="ECO:0000313" key="4">
    <source>
        <dbReference type="EMBL" id="KAK4212926.1"/>
    </source>
</evidence>
<organism evidence="4 5">
    <name type="scientific">Rhypophila decipiens</name>
    <dbReference type="NCBI Taxonomy" id="261697"/>
    <lineage>
        <taxon>Eukaryota</taxon>
        <taxon>Fungi</taxon>
        <taxon>Dikarya</taxon>
        <taxon>Ascomycota</taxon>
        <taxon>Pezizomycotina</taxon>
        <taxon>Sordariomycetes</taxon>
        <taxon>Sordariomycetidae</taxon>
        <taxon>Sordariales</taxon>
        <taxon>Naviculisporaceae</taxon>
        <taxon>Rhypophila</taxon>
    </lineage>
</organism>
<feature type="compositionally biased region" description="Basic and acidic residues" evidence="1">
    <location>
        <begin position="812"/>
        <end position="831"/>
    </location>
</feature>
<dbReference type="Pfam" id="PF24173">
    <property type="entry name" value="TPR_TTI1_N"/>
    <property type="match status" value="1"/>
</dbReference>
<gene>
    <name evidence="4" type="ORF">QBC37DRAFT_424043</name>
</gene>
<dbReference type="InterPro" id="IPR016024">
    <property type="entry name" value="ARM-type_fold"/>
</dbReference>
<feature type="compositionally biased region" description="Low complexity" evidence="1">
    <location>
        <begin position="1047"/>
        <end position="1068"/>
    </location>
</feature>
<dbReference type="PANTHER" id="PTHR18460:SF3">
    <property type="entry name" value="TELO2-INTERACTING PROTEIN 1 HOMOLOG"/>
    <property type="match status" value="1"/>
</dbReference>
<comment type="caution">
    <text evidence="4">The sequence shown here is derived from an EMBL/GenBank/DDBJ whole genome shotgun (WGS) entry which is preliminary data.</text>
</comment>
<evidence type="ECO:0000259" key="2">
    <source>
        <dbReference type="Pfam" id="PF24173"/>
    </source>
</evidence>
<reference evidence="4" key="2">
    <citation type="submission" date="2023-05" db="EMBL/GenBank/DDBJ databases">
        <authorList>
            <consortium name="Lawrence Berkeley National Laboratory"/>
            <person name="Steindorff A."/>
            <person name="Hensen N."/>
            <person name="Bonometti L."/>
            <person name="Westerberg I."/>
            <person name="Brannstrom I.O."/>
            <person name="Guillou S."/>
            <person name="Cros-Aarteil S."/>
            <person name="Calhoun S."/>
            <person name="Haridas S."/>
            <person name="Kuo A."/>
            <person name="Mondo S."/>
            <person name="Pangilinan J."/>
            <person name="Riley R."/>
            <person name="Labutti K."/>
            <person name="Andreopoulos B."/>
            <person name="Lipzen A."/>
            <person name="Chen C."/>
            <person name="Yanf M."/>
            <person name="Daum C."/>
            <person name="Ng V."/>
            <person name="Clum A."/>
            <person name="Ohm R."/>
            <person name="Martin F."/>
            <person name="Silar P."/>
            <person name="Natvig D."/>
            <person name="Lalanne C."/>
            <person name="Gautier V."/>
            <person name="Ament-Velasquez S.L."/>
            <person name="Kruys A."/>
            <person name="Hutchinson M.I."/>
            <person name="Powell A.J."/>
            <person name="Barry K."/>
            <person name="Miller A.N."/>
            <person name="Grigoriev I.V."/>
            <person name="Debuchy R."/>
            <person name="Gladieux P."/>
            <person name="Thoren M.H."/>
            <person name="Johannesson H."/>
        </authorList>
    </citation>
    <scope>NUCLEOTIDE SEQUENCE</scope>
    <source>
        <strain evidence="4">PSN293</strain>
    </source>
</reference>
<evidence type="ECO:0000313" key="5">
    <source>
        <dbReference type="Proteomes" id="UP001301769"/>
    </source>
</evidence>
<dbReference type="InterPro" id="IPR057567">
    <property type="entry name" value="TPR_TTI1_C"/>
</dbReference>
<feature type="region of interest" description="Disordered" evidence="1">
    <location>
        <begin position="794"/>
        <end position="850"/>
    </location>
</feature>
<dbReference type="EMBL" id="MU858118">
    <property type="protein sequence ID" value="KAK4212926.1"/>
    <property type="molecule type" value="Genomic_DNA"/>
</dbReference>
<name>A0AAN6Y7T3_9PEZI</name>
<feature type="region of interest" description="Disordered" evidence="1">
    <location>
        <begin position="1043"/>
        <end position="1068"/>
    </location>
</feature>